<dbReference type="SMART" id="SM00368">
    <property type="entry name" value="LRR_RI"/>
    <property type="match status" value="3"/>
</dbReference>
<comment type="caution">
    <text evidence="3">The sequence shown here is derived from an EMBL/GenBank/DDBJ whole genome shotgun (WGS) entry which is preliminary data.</text>
</comment>
<evidence type="ECO:0000313" key="4">
    <source>
        <dbReference type="Proteomes" id="UP001314229"/>
    </source>
</evidence>
<dbReference type="InterPro" id="IPR032675">
    <property type="entry name" value="LRR_dom_sf"/>
</dbReference>
<dbReference type="PROSITE" id="PS51450">
    <property type="entry name" value="LRR"/>
    <property type="match status" value="1"/>
</dbReference>
<dbReference type="InterPro" id="IPR051261">
    <property type="entry name" value="NLR"/>
</dbReference>
<keyword evidence="2" id="KW-0677">Repeat</keyword>
<dbReference type="Gene3D" id="3.80.10.10">
    <property type="entry name" value="Ribonuclease Inhibitor"/>
    <property type="match status" value="1"/>
</dbReference>
<keyword evidence="4" id="KW-1185">Reference proteome</keyword>
<name>A0AAV1QK90_SCOSC</name>
<feature type="non-terminal residue" evidence="3">
    <location>
        <position position="1"/>
    </location>
</feature>
<reference evidence="3 4" key="1">
    <citation type="submission" date="2024-01" db="EMBL/GenBank/DDBJ databases">
        <authorList>
            <person name="Alioto T."/>
            <person name="Alioto T."/>
            <person name="Gomez Garrido J."/>
        </authorList>
    </citation>
    <scope>NUCLEOTIDE SEQUENCE [LARGE SCALE GENOMIC DNA]</scope>
</reference>
<sequence>RLSNCGLSGTHCKVLASALMSNPHLTDLNLSLNILSDSGVKRLSAGLKSPNCRLETLRLINCRLTETSCYYLVSALKSNPSHLRKLDLSGNNLKDSDVKQLTDLQESPDCRLVNLSWGWSSQSE</sequence>
<proteinExistence type="predicted"/>
<evidence type="ECO:0000313" key="3">
    <source>
        <dbReference type="EMBL" id="CAK6983923.1"/>
    </source>
</evidence>
<evidence type="ECO:0000256" key="2">
    <source>
        <dbReference type="ARBA" id="ARBA00022737"/>
    </source>
</evidence>
<dbReference type="EMBL" id="CAWUFR010001514">
    <property type="protein sequence ID" value="CAK6983923.1"/>
    <property type="molecule type" value="Genomic_DNA"/>
</dbReference>
<gene>
    <name evidence="3" type="ORF">FSCOSCO3_A021732</name>
</gene>
<dbReference type="Pfam" id="PF13516">
    <property type="entry name" value="LRR_6"/>
    <property type="match status" value="2"/>
</dbReference>
<evidence type="ECO:0000256" key="1">
    <source>
        <dbReference type="ARBA" id="ARBA00022614"/>
    </source>
</evidence>
<dbReference type="InterPro" id="IPR001611">
    <property type="entry name" value="Leu-rich_rpt"/>
</dbReference>
<dbReference type="SUPFAM" id="SSF52047">
    <property type="entry name" value="RNI-like"/>
    <property type="match status" value="1"/>
</dbReference>
<keyword evidence="1" id="KW-0433">Leucine-rich repeat</keyword>
<dbReference type="PANTHER" id="PTHR24106">
    <property type="entry name" value="NACHT, LRR AND CARD DOMAINS-CONTAINING"/>
    <property type="match status" value="1"/>
</dbReference>
<dbReference type="Proteomes" id="UP001314229">
    <property type="component" value="Unassembled WGS sequence"/>
</dbReference>
<organism evidence="3 4">
    <name type="scientific">Scomber scombrus</name>
    <name type="common">Atlantic mackerel</name>
    <name type="synonym">Scomber vernalis</name>
    <dbReference type="NCBI Taxonomy" id="13677"/>
    <lineage>
        <taxon>Eukaryota</taxon>
        <taxon>Metazoa</taxon>
        <taxon>Chordata</taxon>
        <taxon>Craniata</taxon>
        <taxon>Vertebrata</taxon>
        <taxon>Euteleostomi</taxon>
        <taxon>Actinopterygii</taxon>
        <taxon>Neopterygii</taxon>
        <taxon>Teleostei</taxon>
        <taxon>Neoteleostei</taxon>
        <taxon>Acanthomorphata</taxon>
        <taxon>Pelagiaria</taxon>
        <taxon>Scombriformes</taxon>
        <taxon>Scombridae</taxon>
        <taxon>Scomber</taxon>
    </lineage>
</organism>
<protein>
    <submittedName>
        <fullName evidence="3">Ribonuclease inhibitor-like</fullName>
    </submittedName>
</protein>
<dbReference type="AlphaFoldDB" id="A0AAV1QK90"/>
<accession>A0AAV1QK90</accession>